<dbReference type="AlphaFoldDB" id="A0A0E9QGD3"/>
<proteinExistence type="predicted"/>
<sequence>MYVLALLTRLSMPCIYSCKLTLLHFVLINNVNMQCHSMSSL</sequence>
<reference evidence="1" key="1">
    <citation type="submission" date="2014-11" db="EMBL/GenBank/DDBJ databases">
        <authorList>
            <person name="Amaro Gonzalez C."/>
        </authorList>
    </citation>
    <scope>NUCLEOTIDE SEQUENCE</scope>
</reference>
<accession>A0A0E9QGD3</accession>
<dbReference type="EMBL" id="GBXM01092646">
    <property type="protein sequence ID" value="JAH15931.1"/>
    <property type="molecule type" value="Transcribed_RNA"/>
</dbReference>
<reference evidence="1" key="2">
    <citation type="journal article" date="2015" name="Fish Shellfish Immunol.">
        <title>Early steps in the European eel (Anguilla anguilla)-Vibrio vulnificus interaction in the gills: Role of the RtxA13 toxin.</title>
        <authorList>
            <person name="Callol A."/>
            <person name="Pajuelo D."/>
            <person name="Ebbesson L."/>
            <person name="Teles M."/>
            <person name="MacKenzie S."/>
            <person name="Amaro C."/>
        </authorList>
    </citation>
    <scope>NUCLEOTIDE SEQUENCE</scope>
</reference>
<protein>
    <submittedName>
        <fullName evidence="1">Uncharacterized protein</fullName>
    </submittedName>
</protein>
<organism evidence="1">
    <name type="scientific">Anguilla anguilla</name>
    <name type="common">European freshwater eel</name>
    <name type="synonym">Muraena anguilla</name>
    <dbReference type="NCBI Taxonomy" id="7936"/>
    <lineage>
        <taxon>Eukaryota</taxon>
        <taxon>Metazoa</taxon>
        <taxon>Chordata</taxon>
        <taxon>Craniata</taxon>
        <taxon>Vertebrata</taxon>
        <taxon>Euteleostomi</taxon>
        <taxon>Actinopterygii</taxon>
        <taxon>Neopterygii</taxon>
        <taxon>Teleostei</taxon>
        <taxon>Anguilliformes</taxon>
        <taxon>Anguillidae</taxon>
        <taxon>Anguilla</taxon>
    </lineage>
</organism>
<evidence type="ECO:0000313" key="1">
    <source>
        <dbReference type="EMBL" id="JAH15931.1"/>
    </source>
</evidence>
<name>A0A0E9QGD3_ANGAN</name>